<proteinExistence type="inferred from homology"/>
<dbReference type="InterPro" id="IPR002509">
    <property type="entry name" value="NODB_dom"/>
</dbReference>
<feature type="transmembrane region" description="Helical" evidence="8">
    <location>
        <begin position="991"/>
        <end position="1011"/>
    </location>
</feature>
<dbReference type="SUPFAM" id="SSF53448">
    <property type="entry name" value="Nucleotide-diphospho-sugar transferases"/>
    <property type="match status" value="1"/>
</dbReference>
<dbReference type="PROSITE" id="PS51677">
    <property type="entry name" value="NODB"/>
    <property type="match status" value="1"/>
</dbReference>
<dbReference type="GO" id="GO:0016810">
    <property type="term" value="F:hydrolase activity, acting on carbon-nitrogen (but not peptide) bonds"/>
    <property type="evidence" value="ECO:0007669"/>
    <property type="project" value="InterPro"/>
</dbReference>
<keyword evidence="5" id="KW-0328">Glycosyltransferase</keyword>
<dbReference type="Gene3D" id="3.20.20.80">
    <property type="entry name" value="Glycosidases"/>
    <property type="match status" value="1"/>
</dbReference>
<dbReference type="InterPro" id="IPR011330">
    <property type="entry name" value="Glyco_hydro/deAcase_b/a-brl"/>
</dbReference>
<dbReference type="Pfam" id="PF13641">
    <property type="entry name" value="Glyco_tranf_2_3"/>
    <property type="match status" value="1"/>
</dbReference>
<protein>
    <recommendedName>
        <fullName evidence="4">Chitooligosaccharide deacetylase</fullName>
    </recommendedName>
    <alternativeName>
        <fullName evidence="7">Nodulation protein B</fullName>
    </alternativeName>
</protein>
<dbReference type="EMBL" id="JAAIVJ010000012">
    <property type="protein sequence ID" value="NEY91746.1"/>
    <property type="molecule type" value="Genomic_DNA"/>
</dbReference>
<dbReference type="AlphaFoldDB" id="A0A6M0QW85"/>
<feature type="transmembrane region" description="Helical" evidence="8">
    <location>
        <begin position="1031"/>
        <end position="1051"/>
    </location>
</feature>
<keyword evidence="8" id="KW-0812">Transmembrane</keyword>
<dbReference type="PANTHER" id="PTHR43630:SF1">
    <property type="entry name" value="POLY-BETA-1,6-N-ACETYL-D-GLUCOSAMINE SYNTHASE"/>
    <property type="match status" value="1"/>
</dbReference>
<dbReference type="Proteomes" id="UP000477782">
    <property type="component" value="Unassembled WGS sequence"/>
</dbReference>
<dbReference type="RefSeq" id="WP_164627451.1">
    <property type="nucleotide sequence ID" value="NZ_JAAIVJ010000012.1"/>
</dbReference>
<dbReference type="Gene3D" id="3.10.50.10">
    <property type="match status" value="1"/>
</dbReference>
<evidence type="ECO:0000259" key="9">
    <source>
        <dbReference type="PROSITE" id="PS51677"/>
    </source>
</evidence>
<comment type="function">
    <text evidence="1">Is involved in generating a small heat-stable compound (Nod), an acylated oligomer of N-acetylglucosamine, that stimulates mitosis in various plant protoplasts.</text>
</comment>
<keyword evidence="11" id="KW-1185">Reference proteome</keyword>
<dbReference type="CDD" id="cd06423">
    <property type="entry name" value="CESA_like"/>
    <property type="match status" value="1"/>
</dbReference>
<evidence type="ECO:0000256" key="1">
    <source>
        <dbReference type="ARBA" id="ARBA00003236"/>
    </source>
</evidence>
<accession>A0A6M0QW85</accession>
<dbReference type="GO" id="GO:0005975">
    <property type="term" value="P:carbohydrate metabolic process"/>
    <property type="evidence" value="ECO:0007669"/>
    <property type="project" value="InterPro"/>
</dbReference>
<keyword evidence="6 10" id="KW-0808">Transferase</keyword>
<dbReference type="Pfam" id="PF01522">
    <property type="entry name" value="Polysacc_deac_1"/>
    <property type="match status" value="1"/>
</dbReference>
<keyword evidence="8" id="KW-1133">Transmembrane helix</keyword>
<evidence type="ECO:0000256" key="8">
    <source>
        <dbReference type="SAM" id="Phobius"/>
    </source>
</evidence>
<dbReference type="InterPro" id="IPR029044">
    <property type="entry name" value="Nucleotide-diphossugar_trans"/>
</dbReference>
<evidence type="ECO:0000256" key="6">
    <source>
        <dbReference type="ARBA" id="ARBA00022679"/>
    </source>
</evidence>
<evidence type="ECO:0000313" key="11">
    <source>
        <dbReference type="Proteomes" id="UP000477782"/>
    </source>
</evidence>
<dbReference type="PANTHER" id="PTHR43630">
    <property type="entry name" value="POLY-BETA-1,6-N-ACETYL-D-GLUCOSAMINE SYNTHASE"/>
    <property type="match status" value="1"/>
</dbReference>
<feature type="domain" description="NodB homology" evidence="9">
    <location>
        <begin position="476"/>
        <end position="665"/>
    </location>
</feature>
<dbReference type="InterPro" id="IPR029070">
    <property type="entry name" value="Chitinase_insertion_sf"/>
</dbReference>
<keyword evidence="8" id="KW-0472">Membrane</keyword>
<evidence type="ECO:0000256" key="7">
    <source>
        <dbReference type="ARBA" id="ARBA00032976"/>
    </source>
</evidence>
<dbReference type="SUPFAM" id="SSF88713">
    <property type="entry name" value="Glycoside hydrolase/deacetylase"/>
    <property type="match status" value="1"/>
</dbReference>
<comment type="similarity">
    <text evidence="2">Belongs to the glycosyltransferase 2 family.</text>
</comment>
<evidence type="ECO:0000256" key="2">
    <source>
        <dbReference type="ARBA" id="ARBA00006739"/>
    </source>
</evidence>
<organism evidence="10 11">
    <name type="scientific">Tabrizicola oligotrophica</name>
    <dbReference type="NCBI Taxonomy" id="2710650"/>
    <lineage>
        <taxon>Bacteria</taxon>
        <taxon>Pseudomonadati</taxon>
        <taxon>Pseudomonadota</taxon>
        <taxon>Alphaproteobacteria</taxon>
        <taxon>Rhodobacterales</taxon>
        <taxon>Paracoccaceae</taxon>
        <taxon>Tabrizicola</taxon>
    </lineage>
</organism>
<dbReference type="Gene3D" id="3.20.20.370">
    <property type="entry name" value="Glycoside hydrolase/deacetylase"/>
    <property type="match status" value="1"/>
</dbReference>
<name>A0A6M0QW85_9RHOB</name>
<reference evidence="10 11" key="1">
    <citation type="submission" date="2020-02" db="EMBL/GenBank/DDBJ databases">
        <authorList>
            <person name="Chen W.-M."/>
        </authorList>
    </citation>
    <scope>NUCLEOTIDE SEQUENCE [LARGE SCALE GENOMIC DNA]</scope>
    <source>
        <strain evidence="10 11">KMS-5</strain>
    </source>
</reference>
<evidence type="ECO:0000313" key="10">
    <source>
        <dbReference type="EMBL" id="NEY91746.1"/>
    </source>
</evidence>
<dbReference type="Gene3D" id="3.90.550.10">
    <property type="entry name" value="Spore Coat Polysaccharide Biosynthesis Protein SpsA, Chain A"/>
    <property type="match status" value="1"/>
</dbReference>
<comment type="caution">
    <text evidence="10">The sequence shown here is derived from an EMBL/GenBank/DDBJ whole genome shotgun (WGS) entry which is preliminary data.</text>
</comment>
<dbReference type="SUPFAM" id="SSF51445">
    <property type="entry name" value="(Trans)glycosidases"/>
    <property type="match status" value="1"/>
</dbReference>
<comment type="similarity">
    <text evidence="3">Belongs to the polysaccharide deacetylase family.</text>
</comment>
<evidence type="ECO:0000256" key="4">
    <source>
        <dbReference type="ARBA" id="ARBA00020071"/>
    </source>
</evidence>
<evidence type="ECO:0000256" key="5">
    <source>
        <dbReference type="ARBA" id="ARBA00022676"/>
    </source>
</evidence>
<dbReference type="InterPro" id="IPR017853">
    <property type="entry name" value="GH"/>
</dbReference>
<evidence type="ECO:0000256" key="3">
    <source>
        <dbReference type="ARBA" id="ARBA00010973"/>
    </source>
</evidence>
<gene>
    <name evidence="10" type="ORF">G4Z14_15720</name>
</gene>
<dbReference type="GO" id="GO:0016757">
    <property type="term" value="F:glycosyltransferase activity"/>
    <property type="evidence" value="ECO:0007669"/>
    <property type="project" value="UniProtKB-KW"/>
</dbReference>
<sequence length="1113" mass="121148">MLLIWIAALVLAVLNTTSERSDVATQGQDAQQSVTSAGHGGELKAAGLLIDAKAVSAPYGNTDPAAFDAAPERPRCLGNKPGAGAAIAAPGDLHQPRIYALLPSDVPNAFLSLLRNCNQIDIILPELFEIGGSSLGVSPVAVDAELQEALGAIQSELAGAVGIWPIFGLNGSLSAEAFLERLADEDTASGLANIIVRSALAVKAQGACLRLADVKAADEQRVADFLAALSARARESGIALCLVAALSDQQWSNPAFTGPFDTVIVSAYQEPWIGSYPQPLAPLDWFRQQVQAIKARVPAEKLVVAVGGHAVDWISGKAIPERISLAEAMFRISEAHATIGFSPTARNSHSAFFDRAGNRHQIWMLDAASVRNNMKVLQDQGIAAIAVPSLGEEEPAYWKVLDRIMPPEAMTAIEAPAFPDNVVYTGEGAFYRLASAGSAGRRLWHLDAENGFVQDQQYEAIPRAVHMERFGRRNPRQIALTFDDGPNPEATGQILDALKAEGASATFFVVGTAALAAPELLQRAVDEGHVIGSHSFSHPHMDDLNEFMVHTELNANRSVIEGVIGRSPLLYRPPYMRGPGPLSQDEAKAFTAPKEEGYITVGSDIVPTDWQGLSAAGIVRQVIDELEKGGGNVIVLHDGRSTGMHTAEAVRMLIPELRARGYEIVPVADLLGMTTDAVMPRIDLPDSLFKGFSVSLITLSILLLTKIFWLCILASFLRSALYLFLSARRDPTYPRSFAPPPTVTVVVPAYNEEKVIVSTVRSVLGCDYPGLSCIVVDDGSTDATLARLNAAFKDDPRVRILTQANKGKWQALNLAFQSIDSEIAVCVDADTRIARDAIAEIVRPFTDRKVAAVAGTVVVANATNLLTRFQSIEYTNAQQIGRRAHEHLNGILVVPGALGAWRVEAVRDVGLFSNETLTEDADLTVWLRRAGYRIAYAENARSFTEAPTDVRSLLKQRLRWSLGNLQTLWKHRAAFLEFDLRRAFSLLDMVFFGYVLPVLSPVLDIMFLYFLTTICLDWYGGRTTDGLEVSHLSLVFVLLVQALDIAVACVAHRREGWPIGRLVYRVPLMNLLYRPLLYITVYRALWAALSGRLARWNKLHRHGLEPRVESMAR</sequence>